<proteinExistence type="predicted"/>
<dbReference type="Proteomes" id="UP000076023">
    <property type="component" value="Unassembled WGS sequence"/>
</dbReference>
<protein>
    <submittedName>
        <fullName evidence="1">Uncharacterized protein</fullName>
    </submittedName>
</protein>
<evidence type="ECO:0000313" key="2">
    <source>
        <dbReference type="Proteomes" id="UP000076023"/>
    </source>
</evidence>
<dbReference type="STRING" id="690879.TSACC_2746"/>
<accession>A0A146G6C8</accession>
<dbReference type="RefSeq" id="WP_075078186.1">
    <property type="nucleotide sequence ID" value="NZ_BDCO01000002.1"/>
</dbReference>
<dbReference type="InParanoid" id="A0A146G6C8"/>
<reference evidence="2" key="1">
    <citation type="journal article" date="2017" name="Genome Announc.">
        <title>Draft Genome Sequence of Terrimicrobium sacchariphilum NM-5T, a Facultative Anaerobic Soil Bacterium of the Class Spartobacteria.</title>
        <authorList>
            <person name="Qiu Y.L."/>
            <person name="Tourlousse D.M."/>
            <person name="Matsuura N."/>
            <person name="Ohashi A."/>
            <person name="Sekiguchi Y."/>
        </authorList>
    </citation>
    <scope>NUCLEOTIDE SEQUENCE [LARGE SCALE GENOMIC DNA]</scope>
    <source>
        <strain evidence="2">NM-5</strain>
    </source>
</reference>
<sequence length="151" mass="17441">MSYDLMVFDPQAPPATRAGFLSWYRQQTEWAEGHRYDDPNVSTPGLRAWFLDMIPHYPMLNGPYATEDDTSRATDYSIGRSVIYAAFAWSEATEAREITFRLAQKHRLGFFDVSVGNGGVWAPSADGEYTCIHGQGTRQHDKRWWQFWKRP</sequence>
<gene>
    <name evidence="1" type="ORF">TSACC_2746</name>
</gene>
<keyword evidence="2" id="KW-1185">Reference proteome</keyword>
<evidence type="ECO:0000313" key="1">
    <source>
        <dbReference type="EMBL" id="GAT32348.1"/>
    </source>
</evidence>
<name>A0A146G6C8_TERSA</name>
<dbReference type="AlphaFoldDB" id="A0A146G6C8"/>
<organism evidence="1 2">
    <name type="scientific">Terrimicrobium sacchariphilum</name>
    <dbReference type="NCBI Taxonomy" id="690879"/>
    <lineage>
        <taxon>Bacteria</taxon>
        <taxon>Pseudomonadati</taxon>
        <taxon>Verrucomicrobiota</taxon>
        <taxon>Terrimicrobiia</taxon>
        <taxon>Terrimicrobiales</taxon>
        <taxon>Terrimicrobiaceae</taxon>
        <taxon>Terrimicrobium</taxon>
    </lineage>
</organism>
<comment type="caution">
    <text evidence="1">The sequence shown here is derived from an EMBL/GenBank/DDBJ whole genome shotgun (WGS) entry which is preliminary data.</text>
</comment>
<dbReference type="EMBL" id="BDCO01000002">
    <property type="protein sequence ID" value="GAT32348.1"/>
    <property type="molecule type" value="Genomic_DNA"/>
</dbReference>